<dbReference type="Proteomes" id="UP000822688">
    <property type="component" value="Chromosome 2"/>
</dbReference>
<protein>
    <recommendedName>
        <fullName evidence="4">Secreted protein</fullName>
    </recommendedName>
</protein>
<keyword evidence="3" id="KW-1185">Reference proteome</keyword>
<reference evidence="2" key="1">
    <citation type="submission" date="2020-06" db="EMBL/GenBank/DDBJ databases">
        <title>WGS assembly of Ceratodon purpureus strain R40.</title>
        <authorList>
            <person name="Carey S.B."/>
            <person name="Jenkins J."/>
            <person name="Shu S."/>
            <person name="Lovell J.T."/>
            <person name="Sreedasyam A."/>
            <person name="Maumus F."/>
            <person name="Tiley G.P."/>
            <person name="Fernandez-Pozo N."/>
            <person name="Barry K."/>
            <person name="Chen C."/>
            <person name="Wang M."/>
            <person name="Lipzen A."/>
            <person name="Daum C."/>
            <person name="Saski C.A."/>
            <person name="Payton A.C."/>
            <person name="Mcbreen J.C."/>
            <person name="Conrad R.E."/>
            <person name="Kollar L.M."/>
            <person name="Olsson S."/>
            <person name="Huttunen S."/>
            <person name="Landis J.B."/>
            <person name="Wickett N.J."/>
            <person name="Johnson M.G."/>
            <person name="Rensing S.A."/>
            <person name="Grimwood J."/>
            <person name="Schmutz J."/>
            <person name="Mcdaniel S.F."/>
        </authorList>
    </citation>
    <scope>NUCLEOTIDE SEQUENCE</scope>
    <source>
        <strain evidence="2">R40</strain>
    </source>
</reference>
<sequence length="86" mass="10378">MARRRDCVSLSAVCLLLCNHFFQLHSTFETFLKRYWLTPANKRMLCFLPWNSSINGTAFYCRLGIWKFLRAPCARKYINFKLRYCR</sequence>
<evidence type="ECO:0008006" key="4">
    <source>
        <dbReference type="Google" id="ProtNLM"/>
    </source>
</evidence>
<feature type="signal peptide" evidence="1">
    <location>
        <begin position="1"/>
        <end position="26"/>
    </location>
</feature>
<dbReference type="AlphaFoldDB" id="A0A8T0IZA5"/>
<keyword evidence="1" id="KW-0732">Signal</keyword>
<evidence type="ECO:0000313" key="3">
    <source>
        <dbReference type="Proteomes" id="UP000822688"/>
    </source>
</evidence>
<evidence type="ECO:0000256" key="1">
    <source>
        <dbReference type="SAM" id="SignalP"/>
    </source>
</evidence>
<name>A0A8T0IZA5_CERPU</name>
<accession>A0A8T0IZA5</accession>
<organism evidence="2 3">
    <name type="scientific">Ceratodon purpureus</name>
    <name type="common">Fire moss</name>
    <name type="synonym">Dicranum purpureum</name>
    <dbReference type="NCBI Taxonomy" id="3225"/>
    <lineage>
        <taxon>Eukaryota</taxon>
        <taxon>Viridiplantae</taxon>
        <taxon>Streptophyta</taxon>
        <taxon>Embryophyta</taxon>
        <taxon>Bryophyta</taxon>
        <taxon>Bryophytina</taxon>
        <taxon>Bryopsida</taxon>
        <taxon>Dicranidae</taxon>
        <taxon>Pseudoditrichales</taxon>
        <taxon>Ditrichaceae</taxon>
        <taxon>Ceratodon</taxon>
    </lineage>
</organism>
<feature type="chain" id="PRO_5035780880" description="Secreted protein" evidence="1">
    <location>
        <begin position="27"/>
        <end position="86"/>
    </location>
</feature>
<dbReference type="EMBL" id="CM026422">
    <property type="protein sequence ID" value="KAG0588312.1"/>
    <property type="molecule type" value="Genomic_DNA"/>
</dbReference>
<comment type="caution">
    <text evidence="2">The sequence shown here is derived from an EMBL/GenBank/DDBJ whole genome shotgun (WGS) entry which is preliminary data.</text>
</comment>
<gene>
    <name evidence="2" type="ORF">KC19_2G233400</name>
</gene>
<evidence type="ECO:0000313" key="2">
    <source>
        <dbReference type="EMBL" id="KAG0588312.1"/>
    </source>
</evidence>
<proteinExistence type="predicted"/>